<dbReference type="Pfam" id="PF06197">
    <property type="entry name" value="DUF998"/>
    <property type="match status" value="1"/>
</dbReference>
<reference evidence="2 3" key="1">
    <citation type="submission" date="2018-06" db="EMBL/GenBank/DDBJ databases">
        <title>Genomic Encyclopedia of Archaeal and Bacterial Type Strains, Phase II (KMG-II): from individual species to whole genera.</title>
        <authorList>
            <person name="Goeker M."/>
        </authorList>
    </citation>
    <scope>NUCLEOTIDE SEQUENCE [LARGE SCALE GENOMIC DNA]</scope>
    <source>
        <strain evidence="2 3">DSM 22011</strain>
    </source>
</reference>
<dbReference type="RefSeq" id="WP_009504062.1">
    <property type="nucleotide sequence ID" value="NZ_LIGK01000011.1"/>
</dbReference>
<organism evidence="2 3">
    <name type="scientific">Salipiger aestuarii</name>
    <dbReference type="NCBI Taxonomy" id="568098"/>
    <lineage>
        <taxon>Bacteria</taxon>
        <taxon>Pseudomonadati</taxon>
        <taxon>Pseudomonadota</taxon>
        <taxon>Alphaproteobacteria</taxon>
        <taxon>Rhodobacterales</taxon>
        <taxon>Roseobacteraceae</taxon>
        <taxon>Salipiger</taxon>
    </lineage>
</organism>
<feature type="transmembrane region" description="Helical" evidence="1">
    <location>
        <begin position="187"/>
        <end position="204"/>
    </location>
</feature>
<dbReference type="EMBL" id="QLMG01000007">
    <property type="protein sequence ID" value="RAK20044.1"/>
    <property type="molecule type" value="Genomic_DNA"/>
</dbReference>
<evidence type="ECO:0000256" key="1">
    <source>
        <dbReference type="SAM" id="Phobius"/>
    </source>
</evidence>
<feature type="transmembrane region" description="Helical" evidence="1">
    <location>
        <begin position="20"/>
        <end position="42"/>
    </location>
</feature>
<gene>
    <name evidence="2" type="ORF">ATI53_100743</name>
</gene>
<feature type="transmembrane region" description="Helical" evidence="1">
    <location>
        <begin position="90"/>
        <end position="111"/>
    </location>
</feature>
<protein>
    <submittedName>
        <fullName evidence="2">Uncharacterized protein DUF998</fullName>
    </submittedName>
</protein>
<accession>A0A327YGN3</accession>
<keyword evidence="3" id="KW-1185">Reference proteome</keyword>
<dbReference type="Proteomes" id="UP000249165">
    <property type="component" value="Unassembled WGS sequence"/>
</dbReference>
<keyword evidence="1" id="KW-0472">Membrane</keyword>
<dbReference type="InterPro" id="IPR009339">
    <property type="entry name" value="DUF998"/>
</dbReference>
<keyword evidence="1" id="KW-1133">Transmembrane helix</keyword>
<feature type="transmembrane region" description="Helical" evidence="1">
    <location>
        <begin position="123"/>
        <end position="145"/>
    </location>
</feature>
<keyword evidence="1" id="KW-0812">Transmembrane</keyword>
<evidence type="ECO:0000313" key="2">
    <source>
        <dbReference type="EMBL" id="RAK20044.1"/>
    </source>
</evidence>
<comment type="caution">
    <text evidence="2">The sequence shown here is derived from an EMBL/GenBank/DDBJ whole genome shotgun (WGS) entry which is preliminary data.</text>
</comment>
<evidence type="ECO:0000313" key="3">
    <source>
        <dbReference type="Proteomes" id="UP000249165"/>
    </source>
</evidence>
<feature type="transmembrane region" description="Helical" evidence="1">
    <location>
        <begin position="62"/>
        <end position="83"/>
    </location>
</feature>
<sequence>MNQETTPAKLQSQPKLMIGLGWYSIIACVVSAVTVLIADFVVPDHDWIADTISDLAAGDYEFIVDIGIYALSSALIATALLAAHVHMDGWRWSIAIVGLAILGLIVFLIGARNEYGDNDSEGVVIHVYLVYVLGFLMAAVPALMAQGAGRAGRGYQRMLIAIAVVWVFSAPVFFFLPTGFDGIYERYLALITFAMILTLARLFIKRGQALDGR</sequence>
<proteinExistence type="predicted"/>
<feature type="transmembrane region" description="Helical" evidence="1">
    <location>
        <begin position="157"/>
        <end position="175"/>
    </location>
</feature>
<name>A0A327YGN3_9RHOB</name>
<dbReference type="AlphaFoldDB" id="A0A327YGN3"/>